<dbReference type="VEuPathDB" id="FungiDB:RhiirA1_476158"/>
<dbReference type="VEuPathDB" id="FungiDB:RhiirA1_483304"/>
<dbReference type="VEuPathDB" id="FungiDB:FUN_024021"/>
<proteinExistence type="predicted"/>
<sequence length="428" mass="50477">MSTYLTSNIIVLNQNSTKYTYTIIKEGYYPQNDILYYTSACSCNNTQFKILNDYLIQTNWGRGSSKHIIQCKIIYIEKIPVFKISFGENFQANVESIHLAIKIKKPNTQARLSGVYVFCFNSQKLERERERKCKSYMLKPFNKLSNSIKTKRVYMFNEQFAVNFTNTVAKYFHSDDYINDPEIVEEVLKYIGKAEYRKITDILLFILPDLINRRVINSDNPIINLQISDDGRNVGHKVKHVIITCVILNDIVNLHKSDYHYTIILYSETENYELLQRMIELISNELNDLVLNGLRDSNGTIWTINPYFSSDWKFMAIVLGFNAFNSKHFCPWCFCTKENIGNKYKVCVIEKTMNQIKLWDLVLQELKTQNQFNNLARAKILAEMRRILISFNFWQEQKTQNWSYTSLMEGDKEKALIFELFLLKNMYF</sequence>
<evidence type="ECO:0000313" key="2">
    <source>
        <dbReference type="Proteomes" id="UP000233469"/>
    </source>
</evidence>
<dbReference type="PANTHER" id="PTHR31424:SF5">
    <property type="entry name" value="APPLE DOMAIN-CONTAINING PROTEIN"/>
    <property type="match status" value="1"/>
</dbReference>
<dbReference type="VEuPathDB" id="FungiDB:RhiirFUN_012388"/>
<evidence type="ECO:0000313" key="1">
    <source>
        <dbReference type="EMBL" id="PKK57520.1"/>
    </source>
</evidence>
<organism evidence="1 2">
    <name type="scientific">Rhizophagus irregularis</name>
    <dbReference type="NCBI Taxonomy" id="588596"/>
    <lineage>
        <taxon>Eukaryota</taxon>
        <taxon>Fungi</taxon>
        <taxon>Fungi incertae sedis</taxon>
        <taxon>Mucoromycota</taxon>
        <taxon>Glomeromycotina</taxon>
        <taxon>Glomeromycetes</taxon>
        <taxon>Glomerales</taxon>
        <taxon>Glomeraceae</taxon>
        <taxon>Rhizophagus</taxon>
    </lineage>
</organism>
<accession>A0A2N1M7B9</accession>
<reference evidence="1 2" key="1">
    <citation type="submission" date="2016-04" db="EMBL/GenBank/DDBJ databases">
        <title>Genome analyses suggest a sexual origin of heterokaryosis in a supposedly ancient asexual fungus.</title>
        <authorList>
            <person name="Ropars J."/>
            <person name="Sedzielewska K."/>
            <person name="Noel J."/>
            <person name="Charron P."/>
            <person name="Farinelli L."/>
            <person name="Marton T."/>
            <person name="Kruger M."/>
            <person name="Pelin A."/>
            <person name="Brachmann A."/>
            <person name="Corradi N."/>
        </authorList>
    </citation>
    <scope>NUCLEOTIDE SEQUENCE [LARGE SCALE GENOMIC DNA]</scope>
    <source>
        <strain evidence="1 2">C2</strain>
    </source>
</reference>
<dbReference type="Proteomes" id="UP000233469">
    <property type="component" value="Unassembled WGS sequence"/>
</dbReference>
<gene>
    <name evidence="1" type="ORF">RhiirC2_797871</name>
</gene>
<protein>
    <submittedName>
        <fullName evidence="1">Uncharacterized protein</fullName>
    </submittedName>
</protein>
<comment type="caution">
    <text evidence="1">The sequence shown here is derived from an EMBL/GenBank/DDBJ whole genome shotgun (WGS) entry which is preliminary data.</text>
</comment>
<name>A0A2N1M7B9_9GLOM</name>
<dbReference type="EMBL" id="LLXL01004313">
    <property type="protein sequence ID" value="PKK57520.1"/>
    <property type="molecule type" value="Genomic_DNA"/>
</dbReference>
<reference evidence="1 2" key="2">
    <citation type="submission" date="2017-10" db="EMBL/GenBank/DDBJ databases">
        <title>Extensive intraspecific genome diversity in a model arbuscular mycorrhizal fungus.</title>
        <authorList>
            <person name="Chen E.C.H."/>
            <person name="Morin E."/>
            <person name="Baudet D."/>
            <person name="Noel J."/>
            <person name="Ndikumana S."/>
            <person name="Charron P."/>
            <person name="St-Onge C."/>
            <person name="Giorgi J."/>
            <person name="Grigoriev I.V."/>
            <person name="Roux C."/>
            <person name="Martin F.M."/>
            <person name="Corradi N."/>
        </authorList>
    </citation>
    <scope>NUCLEOTIDE SEQUENCE [LARGE SCALE GENOMIC DNA]</scope>
    <source>
        <strain evidence="1 2">C2</strain>
    </source>
</reference>
<dbReference type="PANTHER" id="PTHR31424">
    <property type="entry name" value="PROTEIN CBG23806"/>
    <property type="match status" value="1"/>
</dbReference>
<dbReference type="AlphaFoldDB" id="A0A2N1M7B9"/>